<accession>A0A421DD26</accession>
<dbReference type="AlphaFoldDB" id="A0A421DD26"/>
<dbReference type="PANTHER" id="PTHR43775:SF37">
    <property type="entry name" value="SI:DKEY-61P9.11"/>
    <property type="match status" value="1"/>
</dbReference>
<dbReference type="Pfam" id="PF00550">
    <property type="entry name" value="PP-binding"/>
    <property type="match status" value="1"/>
</dbReference>
<dbReference type="InterPro" id="IPR042104">
    <property type="entry name" value="PKS_dehydratase_sf"/>
</dbReference>
<evidence type="ECO:0000256" key="4">
    <source>
        <dbReference type="SAM" id="MobiDB-lite"/>
    </source>
</evidence>
<dbReference type="InterPro" id="IPR016036">
    <property type="entry name" value="Malonyl_transacylase_ACP-bd"/>
</dbReference>
<dbReference type="SMART" id="SM00827">
    <property type="entry name" value="PKS_AT"/>
    <property type="match status" value="1"/>
</dbReference>
<dbReference type="SUPFAM" id="SSF52151">
    <property type="entry name" value="FabD/lysophospholipase-like"/>
    <property type="match status" value="1"/>
</dbReference>
<feature type="domain" description="Ketosynthase family 3 (KS3)" evidence="6">
    <location>
        <begin position="1"/>
        <end position="146"/>
    </location>
</feature>
<dbReference type="InterPro" id="IPR050091">
    <property type="entry name" value="PKS_NRPS_Biosynth_Enz"/>
</dbReference>
<dbReference type="Pfam" id="PF00975">
    <property type="entry name" value="Thioesterase"/>
    <property type="match status" value="1"/>
</dbReference>
<dbReference type="SUPFAM" id="SSF55048">
    <property type="entry name" value="Probable ACP-binding domain of malonyl-CoA ACP transacylase"/>
    <property type="match status" value="1"/>
</dbReference>
<evidence type="ECO:0000256" key="1">
    <source>
        <dbReference type="ARBA" id="ARBA00022450"/>
    </source>
</evidence>
<dbReference type="InterPro" id="IPR016035">
    <property type="entry name" value="Acyl_Trfase/lysoPLipase"/>
</dbReference>
<dbReference type="GO" id="GO:0004312">
    <property type="term" value="F:fatty acid synthase activity"/>
    <property type="evidence" value="ECO:0007669"/>
    <property type="project" value="TreeGrafter"/>
</dbReference>
<sequence length="1111" mass="121157">MIQYSASSWAPTSHSTEAVFITRPLADTQEYLFRQLLTESGIQPHEVSYIEMDGTGTQAGDAVGMTSVLNTFAWDKSRPRNMPLHLGSVKFEFGHGESASDFTSLINVLLIMQKNRVPPHCGPRLRSINFSHRSGRAKSATFILLRLRLSGCVRSIASAELLSITSPAGGNTALLLEDAAVKDDAALRKNLQALADYIGSGTSPNVLSRIAYITTARRMHHSRRLVAPPVSFFFAGQGAQEIPMGRDIYENIASFREDIVNFDYIGRAHGFASSLPLVTDAAKLRHLRLWQKRGLVPSYVIGHSLEEFAALRMEGVLSISEKLYLAGERASLLEGKCTAGSHGMLSVKASAAEIKRVVADMAVQVACFNGSEDTVLSGANEDIDKVSEKLSGRGVQSAKLVLPSAFHSSQVDSMLEELEQLSGRLKSHAPTVPVISTLLGRVIAEAGFFGPGYIQRHCRDPVNFLRALEAAQSAGIMDPNGLGIEIGRKEDTFKTLSEVLGVLHLAGVLVNWDEYHLQKIVEEEISSTHARIVIESDFNDPELLPVALDHRVNGLVLCPRDYLAKKNDNGGGLLPDVGNMIVEKALLVEETDTRLLRALLDFDWSTHHGMMGVYSADNSGKRTVSEPCSVHHQPTATGSLTRQLKPLALLDPTQHQSTATGCPYRTSAQSAPGLAYKLFLSVVQYGPSYHDMEEIAFDSSGLEATTKVRCNKAKASFTMNCNDSLDLSDHDFINHGWRFMRCSEPSSADYVYQRHVRMQPVGDKHSLYSGDVFVLRDNKIVAHYGAVTFQKVARRVLEMLLPAPKPKNIPVRSISTTGSRPRPGSVPRKISADKTPQASTMMCCVHIADMGVDSLISLTILGTFRETLNLDVPASLFKHWLREYLGFPLSGTSSDDASIVSSTENVTAVTTPMAVAGEDLIKGSPVGSPEAVSAMIMAILAEEIGISTKELAKADEYDLAEVSLNSLLSLMVLGRVREEWGIDLPADLFMESNSPLAITVARPAHRLFSCVLTVSGSSTSYAMLPTISLSVCVYSMNCPYMRKPQDLKYALQDLTPPYMAEIRCRQPQGPYNLAGWSAGGIAAYDAAQYLVQQGETVERLFLRNSPNPIGL</sequence>
<dbReference type="EMBL" id="NIDN02000021">
    <property type="protein sequence ID" value="RLL99996.1"/>
    <property type="molecule type" value="Genomic_DNA"/>
</dbReference>
<evidence type="ECO:0000313" key="7">
    <source>
        <dbReference type="EMBL" id="RLL99996.1"/>
    </source>
</evidence>
<dbReference type="Proteomes" id="UP000215289">
    <property type="component" value="Unassembled WGS sequence"/>
</dbReference>
<reference evidence="7 8" key="1">
    <citation type="submission" date="2018-08" db="EMBL/GenBank/DDBJ databases">
        <title>Draft genome sequences of two Aspergillus turcosus clinical strains isolated from bronchoalveolar lavage fluid: one azole-susceptible and the other azole-resistant.</title>
        <authorList>
            <person name="Parent-Michaud M."/>
            <person name="Dufresne P.J."/>
            <person name="Fournier E."/>
            <person name="Martineau C."/>
            <person name="Moreira S."/>
            <person name="Perkins V."/>
            <person name="De Repentigny L."/>
            <person name="Dufresne S.F."/>
        </authorList>
    </citation>
    <scope>NUCLEOTIDE SEQUENCE [LARGE SCALE GENOMIC DNA]</scope>
    <source>
        <strain evidence="7">HMR AF 1038</strain>
    </source>
</reference>
<evidence type="ECO:0000259" key="6">
    <source>
        <dbReference type="PROSITE" id="PS52004"/>
    </source>
</evidence>
<evidence type="ECO:0000256" key="3">
    <source>
        <dbReference type="ARBA" id="ARBA00022679"/>
    </source>
</evidence>
<keyword evidence="8" id="KW-1185">Reference proteome</keyword>
<dbReference type="PROSITE" id="PS52004">
    <property type="entry name" value="KS3_2"/>
    <property type="match status" value="1"/>
</dbReference>
<dbReference type="PANTHER" id="PTHR43775">
    <property type="entry name" value="FATTY ACID SYNTHASE"/>
    <property type="match status" value="1"/>
</dbReference>
<keyword evidence="2" id="KW-0597">Phosphoprotein</keyword>
<feature type="domain" description="Carrier" evidence="5">
    <location>
        <begin position="930"/>
        <end position="1006"/>
    </location>
</feature>
<dbReference type="PROSITE" id="PS50075">
    <property type="entry name" value="CARRIER"/>
    <property type="match status" value="1"/>
</dbReference>
<dbReference type="InterPro" id="IPR020841">
    <property type="entry name" value="PKS_Beta-ketoAc_synthase_dom"/>
</dbReference>
<dbReference type="InterPro" id="IPR009081">
    <property type="entry name" value="PP-bd_ACP"/>
</dbReference>
<evidence type="ECO:0000313" key="8">
    <source>
        <dbReference type="Proteomes" id="UP000215289"/>
    </source>
</evidence>
<proteinExistence type="predicted"/>
<keyword evidence="3" id="KW-0808">Transferase</keyword>
<evidence type="ECO:0000256" key="2">
    <source>
        <dbReference type="ARBA" id="ARBA00022553"/>
    </source>
</evidence>
<dbReference type="STRING" id="1245748.A0A421DD26"/>
<protein>
    <submittedName>
        <fullName evidence="7">Uncharacterized protein</fullName>
    </submittedName>
</protein>
<organism evidence="7 8">
    <name type="scientific">Aspergillus turcosus</name>
    <dbReference type="NCBI Taxonomy" id="1245748"/>
    <lineage>
        <taxon>Eukaryota</taxon>
        <taxon>Fungi</taxon>
        <taxon>Dikarya</taxon>
        <taxon>Ascomycota</taxon>
        <taxon>Pezizomycotina</taxon>
        <taxon>Eurotiomycetes</taxon>
        <taxon>Eurotiomycetidae</taxon>
        <taxon>Eurotiales</taxon>
        <taxon>Aspergillaceae</taxon>
        <taxon>Aspergillus</taxon>
        <taxon>Aspergillus subgen. Fumigati</taxon>
    </lineage>
</organism>
<gene>
    <name evidence="7" type="ORF">CFD26_103446</name>
</gene>
<dbReference type="InterPro" id="IPR014031">
    <property type="entry name" value="Ketoacyl_synth_C"/>
</dbReference>
<dbReference type="PROSITE" id="PS00012">
    <property type="entry name" value="PHOSPHOPANTETHEINE"/>
    <property type="match status" value="1"/>
</dbReference>
<dbReference type="Gene3D" id="3.40.366.10">
    <property type="entry name" value="Malonyl-Coenzyme A Acyl Carrier Protein, domain 2"/>
    <property type="match status" value="1"/>
</dbReference>
<dbReference type="Pfam" id="PF00698">
    <property type="entry name" value="Acyl_transf_1"/>
    <property type="match status" value="1"/>
</dbReference>
<dbReference type="Gene3D" id="3.40.50.1820">
    <property type="entry name" value="alpha/beta hydrolase"/>
    <property type="match status" value="1"/>
</dbReference>
<dbReference type="Gene3D" id="1.10.1200.10">
    <property type="entry name" value="ACP-like"/>
    <property type="match status" value="1"/>
</dbReference>
<dbReference type="InterPro" id="IPR036736">
    <property type="entry name" value="ACP-like_sf"/>
</dbReference>
<keyword evidence="1" id="KW-0596">Phosphopantetheine</keyword>
<dbReference type="InterPro" id="IPR016039">
    <property type="entry name" value="Thiolase-like"/>
</dbReference>
<name>A0A421DD26_9EURO</name>
<feature type="region of interest" description="Disordered" evidence="4">
    <location>
        <begin position="810"/>
        <end position="833"/>
    </location>
</feature>
<dbReference type="Gene3D" id="3.10.129.110">
    <property type="entry name" value="Polyketide synthase dehydratase"/>
    <property type="match status" value="1"/>
</dbReference>
<evidence type="ECO:0000259" key="5">
    <source>
        <dbReference type="PROSITE" id="PS50075"/>
    </source>
</evidence>
<dbReference type="SUPFAM" id="SSF53474">
    <property type="entry name" value="alpha/beta-Hydrolases"/>
    <property type="match status" value="1"/>
</dbReference>
<dbReference type="GO" id="GO:0044550">
    <property type="term" value="P:secondary metabolite biosynthetic process"/>
    <property type="evidence" value="ECO:0007669"/>
    <property type="project" value="TreeGrafter"/>
</dbReference>
<dbReference type="InterPro" id="IPR006162">
    <property type="entry name" value="Ppantetheine_attach_site"/>
</dbReference>
<comment type="caution">
    <text evidence="7">The sequence shown here is derived from an EMBL/GenBank/DDBJ whole genome shotgun (WGS) entry which is preliminary data.</text>
</comment>
<dbReference type="Gene3D" id="3.40.47.10">
    <property type="match status" value="1"/>
</dbReference>
<dbReference type="GO" id="GO:0006633">
    <property type="term" value="P:fatty acid biosynthetic process"/>
    <property type="evidence" value="ECO:0007669"/>
    <property type="project" value="TreeGrafter"/>
</dbReference>
<dbReference type="OrthoDB" id="329835at2759"/>
<dbReference type="InterPro" id="IPR001227">
    <property type="entry name" value="Ac_transferase_dom_sf"/>
</dbReference>
<dbReference type="InterPro" id="IPR029058">
    <property type="entry name" value="AB_hydrolase_fold"/>
</dbReference>
<dbReference type="InterPro" id="IPR014043">
    <property type="entry name" value="Acyl_transferase_dom"/>
</dbReference>
<dbReference type="SUPFAM" id="SSF53901">
    <property type="entry name" value="Thiolase-like"/>
    <property type="match status" value="1"/>
</dbReference>
<dbReference type="Pfam" id="PF02801">
    <property type="entry name" value="Ketoacyl-synt_C"/>
    <property type="match status" value="1"/>
</dbReference>
<dbReference type="SUPFAM" id="SSF47336">
    <property type="entry name" value="ACP-like"/>
    <property type="match status" value="1"/>
</dbReference>
<dbReference type="InterPro" id="IPR001031">
    <property type="entry name" value="Thioesterase"/>
</dbReference>